<evidence type="ECO:0000313" key="1">
    <source>
        <dbReference type="EMBL" id="QNM82326.1"/>
    </source>
</evidence>
<name>A0A7G9L127_9SPHN</name>
<dbReference type="InterPro" id="IPR003718">
    <property type="entry name" value="OsmC/Ohr_fam"/>
</dbReference>
<gene>
    <name evidence="1" type="ORF">H8M03_09915</name>
</gene>
<dbReference type="SUPFAM" id="SSF82784">
    <property type="entry name" value="OsmC-like"/>
    <property type="match status" value="1"/>
</dbReference>
<dbReference type="PANTHER" id="PTHR42830:SF2">
    <property type="entry name" value="OSMC_OHR FAMILY PROTEIN"/>
    <property type="match status" value="1"/>
</dbReference>
<reference evidence="1 2" key="1">
    <citation type="submission" date="2020-08" db="EMBL/GenBank/DDBJ databases">
        <title>Sphingomonas sp. sand1-3 16S ribosomal RNA gene Genome sequencing and assembly.</title>
        <authorList>
            <person name="Kang M."/>
        </authorList>
    </citation>
    <scope>NUCLEOTIDE SEQUENCE [LARGE SCALE GENOMIC DNA]</scope>
    <source>
        <strain evidence="2">sand1-3</strain>
    </source>
</reference>
<dbReference type="RefSeq" id="WP_187479281.1">
    <property type="nucleotide sequence ID" value="NZ_CP060697.1"/>
</dbReference>
<evidence type="ECO:0000313" key="2">
    <source>
        <dbReference type="Proteomes" id="UP000515861"/>
    </source>
</evidence>
<protein>
    <submittedName>
        <fullName evidence="1">OsmC family protein</fullName>
    </submittedName>
</protein>
<sequence>MSTYTATIRWKRDPGTDFSRGQYSRAHEWVFDGLTVPASPSPHIVPAPWHKLDAVDPEEAFVASLASCHMLFFVDLARRAGHVVDSYVDEAEGTLEKRDDGKMWISAVVLRPQVVWGGDAPDEAAIAKLHHDAHEQCFIANSVTTKVTIEQ</sequence>
<dbReference type="InterPro" id="IPR015946">
    <property type="entry name" value="KH_dom-like_a/b"/>
</dbReference>
<organism evidence="1 2">
    <name type="scientific">Sphingomonas sabuli</name>
    <dbReference type="NCBI Taxonomy" id="2764186"/>
    <lineage>
        <taxon>Bacteria</taxon>
        <taxon>Pseudomonadati</taxon>
        <taxon>Pseudomonadota</taxon>
        <taxon>Alphaproteobacteria</taxon>
        <taxon>Sphingomonadales</taxon>
        <taxon>Sphingomonadaceae</taxon>
        <taxon>Sphingomonas</taxon>
    </lineage>
</organism>
<dbReference type="InterPro" id="IPR036102">
    <property type="entry name" value="OsmC/Ohrsf"/>
</dbReference>
<dbReference type="KEGG" id="ssau:H8M03_09915"/>
<dbReference type="AlphaFoldDB" id="A0A7G9L127"/>
<proteinExistence type="predicted"/>
<dbReference type="Gene3D" id="3.30.300.20">
    <property type="match status" value="1"/>
</dbReference>
<keyword evidence="2" id="KW-1185">Reference proteome</keyword>
<dbReference type="PANTHER" id="PTHR42830">
    <property type="entry name" value="OSMOTICALLY INDUCIBLE FAMILY PROTEIN"/>
    <property type="match status" value="1"/>
</dbReference>
<dbReference type="Pfam" id="PF02566">
    <property type="entry name" value="OsmC"/>
    <property type="match status" value="1"/>
</dbReference>
<dbReference type="InterPro" id="IPR052707">
    <property type="entry name" value="OsmC_Ohr_Peroxiredoxin"/>
</dbReference>
<dbReference type="EMBL" id="CP060697">
    <property type="protein sequence ID" value="QNM82326.1"/>
    <property type="molecule type" value="Genomic_DNA"/>
</dbReference>
<dbReference type="Proteomes" id="UP000515861">
    <property type="component" value="Chromosome"/>
</dbReference>
<accession>A0A7G9L127</accession>